<evidence type="ECO:0000313" key="13">
    <source>
        <dbReference type="EMBL" id="CAH1737988.1"/>
    </source>
</evidence>
<dbReference type="EC" id="2.7.7.49" evidence="1"/>
<feature type="region of interest" description="Disordered" evidence="9">
    <location>
        <begin position="272"/>
        <end position="363"/>
    </location>
</feature>
<feature type="coiled-coil region" evidence="8">
    <location>
        <begin position="20"/>
        <end position="98"/>
    </location>
</feature>
<dbReference type="CDD" id="cd01647">
    <property type="entry name" value="RT_LTR"/>
    <property type="match status" value="1"/>
</dbReference>
<gene>
    <name evidence="13" type="ORF">APHIGO_LOCUS11412</name>
    <name evidence="12" type="ORF">APHIGO_LOCUS9040</name>
</gene>
<evidence type="ECO:0000259" key="11">
    <source>
        <dbReference type="PROSITE" id="PS50994"/>
    </source>
</evidence>
<keyword evidence="3" id="KW-0548">Nucleotidyltransferase</keyword>
<evidence type="ECO:0000256" key="4">
    <source>
        <dbReference type="ARBA" id="ARBA00022722"/>
    </source>
</evidence>
<dbReference type="InterPro" id="IPR041373">
    <property type="entry name" value="RT_RNaseH"/>
</dbReference>
<dbReference type="InterPro" id="IPR036397">
    <property type="entry name" value="RNaseH_sf"/>
</dbReference>
<feature type="domain" description="Integrase catalytic" evidence="11">
    <location>
        <begin position="1161"/>
        <end position="1319"/>
    </location>
</feature>
<dbReference type="FunFam" id="3.10.20.370:FF:000001">
    <property type="entry name" value="Retrovirus-related Pol polyprotein from transposon 17.6-like protein"/>
    <property type="match status" value="1"/>
</dbReference>
<dbReference type="CDD" id="cd09274">
    <property type="entry name" value="RNase_HI_RT_Ty3"/>
    <property type="match status" value="1"/>
</dbReference>
<dbReference type="PROSITE" id="PS00141">
    <property type="entry name" value="ASP_PROTEASE"/>
    <property type="match status" value="1"/>
</dbReference>
<accession>A0A9P0NPE7</accession>
<feature type="domain" description="Reverse transcriptase" evidence="10">
    <location>
        <begin position="619"/>
        <end position="798"/>
    </location>
</feature>
<evidence type="ECO:0000256" key="8">
    <source>
        <dbReference type="SAM" id="Coils"/>
    </source>
</evidence>
<dbReference type="PANTHER" id="PTHR37984:SF5">
    <property type="entry name" value="PROTEIN NYNRIN-LIKE"/>
    <property type="match status" value="1"/>
</dbReference>
<dbReference type="Gene3D" id="2.40.70.10">
    <property type="entry name" value="Acid Proteases"/>
    <property type="match status" value="1"/>
</dbReference>
<dbReference type="InterPro" id="IPR001584">
    <property type="entry name" value="Integrase_cat-core"/>
</dbReference>
<evidence type="ECO:0000256" key="1">
    <source>
        <dbReference type="ARBA" id="ARBA00012493"/>
    </source>
</evidence>
<dbReference type="Pfam" id="PF13975">
    <property type="entry name" value="gag-asp_proteas"/>
    <property type="match status" value="1"/>
</dbReference>
<dbReference type="SUPFAM" id="SSF50630">
    <property type="entry name" value="Acid proteases"/>
    <property type="match status" value="1"/>
</dbReference>
<dbReference type="InterPro" id="IPR050951">
    <property type="entry name" value="Retrovirus_Pol_polyprotein"/>
</dbReference>
<dbReference type="Pfam" id="PF17921">
    <property type="entry name" value="Integrase_H2C2"/>
    <property type="match status" value="1"/>
</dbReference>
<dbReference type="GO" id="GO:0003676">
    <property type="term" value="F:nucleic acid binding"/>
    <property type="evidence" value="ECO:0007669"/>
    <property type="project" value="InterPro"/>
</dbReference>
<dbReference type="EMBL" id="OU899036">
    <property type="protein sequence ID" value="CAH1732568.1"/>
    <property type="molecule type" value="Genomic_DNA"/>
</dbReference>
<dbReference type="Gene3D" id="3.10.20.370">
    <property type="match status" value="1"/>
</dbReference>
<keyword evidence="7" id="KW-0695">RNA-directed DNA polymerase</keyword>
<dbReference type="SUPFAM" id="SSF56672">
    <property type="entry name" value="DNA/RNA polymerases"/>
    <property type="match status" value="1"/>
</dbReference>
<dbReference type="GO" id="GO:0003964">
    <property type="term" value="F:RNA-directed DNA polymerase activity"/>
    <property type="evidence" value="ECO:0007669"/>
    <property type="project" value="UniProtKB-KW"/>
</dbReference>
<dbReference type="GO" id="GO:0004190">
    <property type="term" value="F:aspartic-type endopeptidase activity"/>
    <property type="evidence" value="ECO:0007669"/>
    <property type="project" value="InterPro"/>
</dbReference>
<evidence type="ECO:0000256" key="6">
    <source>
        <dbReference type="ARBA" id="ARBA00022801"/>
    </source>
</evidence>
<dbReference type="Proteomes" id="UP001154329">
    <property type="component" value="Chromosome 4"/>
</dbReference>
<dbReference type="Gene3D" id="3.10.10.10">
    <property type="entry name" value="HIV Type 1 Reverse Transcriptase, subunit A, domain 1"/>
    <property type="match status" value="1"/>
</dbReference>
<dbReference type="SUPFAM" id="SSF53098">
    <property type="entry name" value="Ribonuclease H-like"/>
    <property type="match status" value="1"/>
</dbReference>
<dbReference type="Gene3D" id="3.30.420.10">
    <property type="entry name" value="Ribonuclease H-like superfamily/Ribonuclease H"/>
    <property type="match status" value="1"/>
</dbReference>
<dbReference type="InterPro" id="IPR021109">
    <property type="entry name" value="Peptidase_aspartic_dom_sf"/>
</dbReference>
<dbReference type="EMBL" id="OU899037">
    <property type="protein sequence ID" value="CAH1737988.1"/>
    <property type="molecule type" value="Genomic_DNA"/>
</dbReference>
<dbReference type="InterPro" id="IPR001969">
    <property type="entry name" value="Aspartic_peptidase_AS"/>
</dbReference>
<evidence type="ECO:0000256" key="7">
    <source>
        <dbReference type="ARBA" id="ARBA00022918"/>
    </source>
</evidence>
<evidence type="ECO:0000256" key="3">
    <source>
        <dbReference type="ARBA" id="ARBA00022695"/>
    </source>
</evidence>
<dbReference type="Proteomes" id="UP001154329">
    <property type="component" value="Chromosome 3"/>
</dbReference>
<dbReference type="Pfam" id="PF00078">
    <property type="entry name" value="RVT_1"/>
    <property type="match status" value="1"/>
</dbReference>
<keyword evidence="2" id="KW-0808">Transferase</keyword>
<reference evidence="12" key="1">
    <citation type="submission" date="2022-02" db="EMBL/GenBank/DDBJ databases">
        <authorList>
            <person name="King R."/>
        </authorList>
    </citation>
    <scope>NUCLEOTIDE SEQUENCE</scope>
</reference>
<keyword evidence="6" id="KW-0378">Hydrolase</keyword>
<evidence type="ECO:0000256" key="9">
    <source>
        <dbReference type="SAM" id="MobiDB-lite"/>
    </source>
</evidence>
<feature type="compositionally biased region" description="Polar residues" evidence="9">
    <location>
        <begin position="277"/>
        <end position="297"/>
    </location>
</feature>
<evidence type="ECO:0000256" key="5">
    <source>
        <dbReference type="ARBA" id="ARBA00022759"/>
    </source>
</evidence>
<keyword evidence="8" id="KW-0175">Coiled coil</keyword>
<dbReference type="GO" id="GO:0004519">
    <property type="term" value="F:endonuclease activity"/>
    <property type="evidence" value="ECO:0007669"/>
    <property type="project" value="UniProtKB-KW"/>
</dbReference>
<evidence type="ECO:0000313" key="12">
    <source>
        <dbReference type="EMBL" id="CAH1732568.1"/>
    </source>
</evidence>
<dbReference type="GO" id="GO:0015074">
    <property type="term" value="P:DNA integration"/>
    <property type="evidence" value="ECO:0007669"/>
    <property type="project" value="InterPro"/>
</dbReference>
<dbReference type="InterPro" id="IPR043128">
    <property type="entry name" value="Rev_trsase/Diguanyl_cyclase"/>
</dbReference>
<proteinExistence type="predicted"/>
<dbReference type="InterPro" id="IPR000477">
    <property type="entry name" value="RT_dom"/>
</dbReference>
<dbReference type="PROSITE" id="PS50878">
    <property type="entry name" value="RT_POL"/>
    <property type="match status" value="1"/>
</dbReference>
<dbReference type="PANTHER" id="PTHR37984">
    <property type="entry name" value="PROTEIN CBG26694"/>
    <property type="match status" value="1"/>
</dbReference>
<keyword evidence="14" id="KW-1185">Reference proteome</keyword>
<evidence type="ECO:0000313" key="14">
    <source>
        <dbReference type="Proteomes" id="UP001154329"/>
    </source>
</evidence>
<feature type="compositionally biased region" description="Low complexity" evidence="9">
    <location>
        <begin position="306"/>
        <end position="331"/>
    </location>
</feature>
<dbReference type="InterPro" id="IPR012337">
    <property type="entry name" value="RNaseH-like_sf"/>
</dbReference>
<protein>
    <recommendedName>
        <fullName evidence="1">RNA-directed DNA polymerase</fullName>
        <ecNumber evidence="1">2.7.7.49</ecNumber>
    </recommendedName>
</protein>
<dbReference type="GO" id="GO:0042575">
    <property type="term" value="C:DNA polymerase complex"/>
    <property type="evidence" value="ECO:0007669"/>
    <property type="project" value="UniProtKB-ARBA"/>
</dbReference>
<reference evidence="12" key="2">
    <citation type="submission" date="2022-10" db="EMBL/GenBank/DDBJ databases">
        <authorList>
            <consortium name="ENA_rothamsted_submissions"/>
            <consortium name="culmorum"/>
            <person name="King R."/>
        </authorList>
    </citation>
    <scope>NUCLEOTIDE SEQUENCE</scope>
</reference>
<keyword evidence="5" id="KW-0255">Endonuclease</keyword>
<dbReference type="Pfam" id="PF17917">
    <property type="entry name" value="RT_RNaseH"/>
    <property type="match status" value="1"/>
</dbReference>
<dbReference type="FunFam" id="3.30.70.270:FF:000020">
    <property type="entry name" value="Transposon Tf2-6 polyprotein-like Protein"/>
    <property type="match status" value="1"/>
</dbReference>
<name>A0A9P0NPE7_APHGO</name>
<dbReference type="Pfam" id="PF00665">
    <property type="entry name" value="rve"/>
    <property type="match status" value="1"/>
</dbReference>
<evidence type="ECO:0000256" key="2">
    <source>
        <dbReference type="ARBA" id="ARBA00022679"/>
    </source>
</evidence>
<evidence type="ECO:0000259" key="10">
    <source>
        <dbReference type="PROSITE" id="PS50878"/>
    </source>
</evidence>
<dbReference type="InterPro" id="IPR041588">
    <property type="entry name" value="Integrase_H2C2"/>
</dbReference>
<dbReference type="Gene3D" id="1.10.340.70">
    <property type="match status" value="1"/>
</dbReference>
<dbReference type="GO" id="GO:0006508">
    <property type="term" value="P:proteolysis"/>
    <property type="evidence" value="ECO:0007669"/>
    <property type="project" value="InterPro"/>
</dbReference>
<dbReference type="PROSITE" id="PS50994">
    <property type="entry name" value="INTEGRASE"/>
    <property type="match status" value="1"/>
</dbReference>
<keyword evidence="4" id="KW-0540">Nuclease</keyword>
<organism evidence="12 14">
    <name type="scientific">Aphis gossypii</name>
    <name type="common">Cotton aphid</name>
    <dbReference type="NCBI Taxonomy" id="80765"/>
    <lineage>
        <taxon>Eukaryota</taxon>
        <taxon>Metazoa</taxon>
        <taxon>Ecdysozoa</taxon>
        <taxon>Arthropoda</taxon>
        <taxon>Hexapoda</taxon>
        <taxon>Insecta</taxon>
        <taxon>Pterygota</taxon>
        <taxon>Neoptera</taxon>
        <taxon>Paraneoptera</taxon>
        <taxon>Hemiptera</taxon>
        <taxon>Sternorrhyncha</taxon>
        <taxon>Aphidomorpha</taxon>
        <taxon>Aphidoidea</taxon>
        <taxon>Aphididae</taxon>
        <taxon>Aphidini</taxon>
        <taxon>Aphis</taxon>
        <taxon>Aphis</taxon>
    </lineage>
</organism>
<sequence>MPPKKSISEETFNAFKREIERNSQYLVDQLLQKINKLEEKCDNAERENNYKIQEIKEEIEEQCKAEIEKNNEEHRQKIQNLEQQNQENIENLRKIFGNPNTYNVSDNRSNSNIELSKPLFWANHKDPHPIEFLQNLEEYFKIKQINREEKLIIVRDCLKNTASNWYSTVKFQIRNYVDFRDAFIDEFWSRQIQIQTWSECLNTTQVSENVTYREHFARWASKLRHLQVPELSEEEIIHNIANHYPGHLRAILLSLQEKSVVNAMKVLGAEESRRSKTLTTTSENNIQRNHHQTSTNSDNRRCNDSQSNQRENQNPPNNTNNNPRNQYQGNRGRYNNWEHRPPPNNNNSQSNHQGEWRTPQRINQISVDRISDNTIETRQDSNSLSTPITHTVNTISTGNGNVSPYIQCEIEGEPVRLLIDTGATISVLTKEVIDKILRRNHKVPIFPVTGVQISNAIGKKICKITKQVFCQCKIGDKFVFNNFIQIENLNERGIIGADILKEYKAQINFENKTIKWEIGKDILITPFSEKHNVNTPQHTNINNIAITEEDGTDSKKHEEREKCEQLIKKYEHIFSSEPGRIKNLQCQIKIREGEPINQRPYPIPMSKLSRMDDEIQRMLNLNIIERSTSPWSSPIVGVEKKNGDIRLCLDARKINQRIIPDRECPTNIEDILMKFKGTKYLSSIDLTSGYWQCELRQECREITAFLYRGRNYQFQVLPFGLINSVAEFQKMLDSILGPELLQFMAIYVDDIHIMSRTFQEHVQHLEKIFKKFSEYDVKINIKKSHFLQPQILFLGHIISEEGIMMDPEKIEAIKNFQPPHNKKQIQSFLGFINFYRKYIRDLSELTAVLSKLLKKHNPWIWGEEQQSAFEQIKNLFLEDIIIQYPDFNRPFYLSTDASGTHVGAELFQISAEDQHQTLGFVSRTLNEAEQRYHTTELELLAIVFGCKKFRNYILGYPVNVLTDHQALAFLHKCQLLNNRLTRWSLILQEYNLTIIHIPGKENVGADTLTRYPQHPDECERTKHINITLNRLMLIDYSVNLREQFSRFHELQKQDPKLRNLIHQVTNKPQERFTIHKDILFSIDKNNKYRAMVPDVMSRPLIQETHEHFGHAGTYKVYEILRHNYQLKNMYRAIKRVVKSCDLCQKSKINTQLSRGPTLSNIPDGPRHTVSLDLMGPLPRGQLGAKYILAIMDIFAKYIKLYALRRATTEIILKRITKDYIPKYGPIKQILTDNGTQFNNDRWYEQLQSIGIKPLYTTTYHPESNPVERANREIGRILRTYCHAKHTSWVQWLSTIEFWLNNTTHESTGYTPQQIMLGTRYTLTIDKLIDFPKETEATSEKIICQLAKSRLEKRAKLRNRTKDKNKKFITYRPGQQVLIKEHRLSSAEDKTIHKFFLLYRGPYTITEIKGNNTVTIEMESGQIQTHNMKNIRLYVPPDPGEVGTATSQ</sequence>
<dbReference type="InterPro" id="IPR043502">
    <property type="entry name" value="DNA/RNA_pol_sf"/>
</dbReference>
<dbReference type="Gene3D" id="3.30.70.270">
    <property type="match status" value="2"/>
</dbReference>